<sequence length="270" mass="28447">MRHLVAVLAAVLLLPLLTAPAAARRDVDFAGAVSMKGCSGSVVRPPGAGPDEPALVLTNGHCVRLMDPGEVVVDAEGGRAFTLLSRDGEGTLGTLRADRLLYATMHGTDLALYRLTSTNSEVEALGTRVLELSTTRADEGADIRVVSGYWHKVYSCHVDGFVHELREGPWVWHGSMRYTSRCDTRGGTSGSPVVDVSTGRVVAVNNTTNENGERCTRDNPCEVDAAGAVTVRPGARYGQPVHGLAPCLVGGGRLDPTAAGCALPRPPGRR</sequence>
<organism evidence="2 3">
    <name type="scientific">Saccharothrix yanglingensis</name>
    <dbReference type="NCBI Taxonomy" id="659496"/>
    <lineage>
        <taxon>Bacteria</taxon>
        <taxon>Bacillati</taxon>
        <taxon>Actinomycetota</taxon>
        <taxon>Actinomycetes</taxon>
        <taxon>Pseudonocardiales</taxon>
        <taxon>Pseudonocardiaceae</taxon>
        <taxon>Saccharothrix</taxon>
    </lineage>
</organism>
<dbReference type="EMBL" id="NSDM01000019">
    <property type="protein sequence ID" value="MDQ2588463.1"/>
    <property type="molecule type" value="Genomic_DNA"/>
</dbReference>
<dbReference type="GO" id="GO:0008233">
    <property type="term" value="F:peptidase activity"/>
    <property type="evidence" value="ECO:0007669"/>
    <property type="project" value="UniProtKB-KW"/>
</dbReference>
<proteinExistence type="predicted"/>
<evidence type="ECO:0000313" key="2">
    <source>
        <dbReference type="EMBL" id="MDQ2588463.1"/>
    </source>
</evidence>
<dbReference type="InterPro" id="IPR009003">
    <property type="entry name" value="Peptidase_S1_PA"/>
</dbReference>
<dbReference type="Proteomes" id="UP001225605">
    <property type="component" value="Unassembled WGS sequence"/>
</dbReference>
<evidence type="ECO:0000256" key="1">
    <source>
        <dbReference type="SAM" id="SignalP"/>
    </source>
</evidence>
<dbReference type="SUPFAM" id="SSF50494">
    <property type="entry name" value="Trypsin-like serine proteases"/>
    <property type="match status" value="1"/>
</dbReference>
<accession>A0ABU0X8K6</accession>
<dbReference type="GO" id="GO:0006508">
    <property type="term" value="P:proteolysis"/>
    <property type="evidence" value="ECO:0007669"/>
    <property type="project" value="UniProtKB-KW"/>
</dbReference>
<reference evidence="2 3" key="1">
    <citation type="submission" date="2017-06" db="EMBL/GenBank/DDBJ databases">
        <title>Cultured bacterium strain Saccharothrix yanglingensis Hhs.015.</title>
        <authorList>
            <person name="Xia Y."/>
        </authorList>
    </citation>
    <scope>NUCLEOTIDE SEQUENCE [LARGE SCALE GENOMIC DNA]</scope>
    <source>
        <strain evidence="2 3">Hhs.015</strain>
    </source>
</reference>
<feature type="chain" id="PRO_5047414576" evidence="1">
    <location>
        <begin position="24"/>
        <end position="270"/>
    </location>
</feature>
<protein>
    <submittedName>
        <fullName evidence="2">Serine protease</fullName>
    </submittedName>
</protein>
<keyword evidence="1" id="KW-0732">Signal</keyword>
<keyword evidence="2" id="KW-0645">Protease</keyword>
<dbReference type="RefSeq" id="WP_306750116.1">
    <property type="nucleotide sequence ID" value="NZ_NSDM01000019.1"/>
</dbReference>
<name>A0ABU0X8K6_9PSEU</name>
<keyword evidence="2" id="KW-0378">Hydrolase</keyword>
<feature type="signal peptide" evidence="1">
    <location>
        <begin position="1"/>
        <end position="23"/>
    </location>
</feature>
<dbReference type="Gene3D" id="2.40.10.10">
    <property type="entry name" value="Trypsin-like serine proteases"/>
    <property type="match status" value="2"/>
</dbReference>
<dbReference type="Pfam" id="PF13365">
    <property type="entry name" value="Trypsin_2"/>
    <property type="match status" value="1"/>
</dbReference>
<gene>
    <name evidence="2" type="ORF">CKY47_31820</name>
</gene>
<keyword evidence="3" id="KW-1185">Reference proteome</keyword>
<dbReference type="InterPro" id="IPR043504">
    <property type="entry name" value="Peptidase_S1_PA_chymotrypsin"/>
</dbReference>
<comment type="caution">
    <text evidence="2">The sequence shown here is derived from an EMBL/GenBank/DDBJ whole genome shotgun (WGS) entry which is preliminary data.</text>
</comment>
<evidence type="ECO:0000313" key="3">
    <source>
        <dbReference type="Proteomes" id="UP001225605"/>
    </source>
</evidence>